<dbReference type="InterPro" id="IPR036390">
    <property type="entry name" value="WH_DNA-bd_sf"/>
</dbReference>
<dbReference type="GO" id="GO:0005737">
    <property type="term" value="C:cytoplasm"/>
    <property type="evidence" value="ECO:0007669"/>
    <property type="project" value="UniProtKB-SubCell"/>
</dbReference>
<dbReference type="InterPro" id="IPR050055">
    <property type="entry name" value="EF-Tu_GTPase"/>
</dbReference>
<dbReference type="GO" id="GO:0003746">
    <property type="term" value="F:translation elongation factor activity"/>
    <property type="evidence" value="ECO:0007669"/>
    <property type="project" value="UniProtKB-KW"/>
</dbReference>
<evidence type="ECO:0000313" key="10">
    <source>
        <dbReference type="EMBL" id="RVU20314.1"/>
    </source>
</evidence>
<comment type="caution">
    <text evidence="10">The sequence shown here is derived from an EMBL/GenBank/DDBJ whole genome shotgun (WGS) entry which is preliminary data.</text>
</comment>
<organism evidence="10 11">
    <name type="scientific">Methylobacterium oryzihabitans</name>
    <dbReference type="NCBI Taxonomy" id="2499852"/>
    <lineage>
        <taxon>Bacteria</taxon>
        <taxon>Pseudomonadati</taxon>
        <taxon>Pseudomonadota</taxon>
        <taxon>Alphaproteobacteria</taxon>
        <taxon>Hyphomicrobiales</taxon>
        <taxon>Methylobacteriaceae</taxon>
        <taxon>Methylobacterium</taxon>
    </lineage>
</organism>
<dbReference type="InterPro" id="IPR057335">
    <property type="entry name" value="Beta-barrel_SelB"/>
</dbReference>
<dbReference type="Gene3D" id="2.40.30.10">
    <property type="entry name" value="Translation factors"/>
    <property type="match status" value="1"/>
</dbReference>
<dbReference type="InterPro" id="IPR027417">
    <property type="entry name" value="P-loop_NTPase"/>
</dbReference>
<accession>A0A3S2VY10</accession>
<keyword evidence="3" id="KW-0963">Cytoplasm</keyword>
<evidence type="ECO:0000256" key="2">
    <source>
        <dbReference type="ARBA" id="ARBA00015953"/>
    </source>
</evidence>
<dbReference type="Gene3D" id="1.10.10.10">
    <property type="entry name" value="Winged helix-like DNA-binding domain superfamily/Winged helix DNA-binding domain"/>
    <property type="match status" value="1"/>
</dbReference>
<dbReference type="SUPFAM" id="SSF50447">
    <property type="entry name" value="Translation proteins"/>
    <property type="match status" value="1"/>
</dbReference>
<dbReference type="InterPro" id="IPR015190">
    <property type="entry name" value="Elong_fac_SelB-wing-hlx_typ-2"/>
</dbReference>
<dbReference type="InterPro" id="IPR004535">
    <property type="entry name" value="Transl_elong_SelB"/>
</dbReference>
<dbReference type="SUPFAM" id="SSF50465">
    <property type="entry name" value="EF-Tu/eEF-1alpha/eIF2-gamma C-terminal domain"/>
    <property type="match status" value="1"/>
</dbReference>
<keyword evidence="10" id="KW-0251">Elongation factor</keyword>
<protein>
    <recommendedName>
        <fullName evidence="2">Selenocysteine-specific elongation factor</fullName>
    </recommendedName>
    <alternativeName>
        <fullName evidence="8">SelB translation factor</fullName>
    </alternativeName>
</protein>
<feature type="domain" description="Tr-type G" evidence="9">
    <location>
        <begin position="14"/>
        <end position="187"/>
    </location>
</feature>
<dbReference type="InterPro" id="IPR009001">
    <property type="entry name" value="Transl_elong_EF1A/Init_IF2_C"/>
</dbReference>
<evidence type="ECO:0000256" key="6">
    <source>
        <dbReference type="ARBA" id="ARBA00023134"/>
    </source>
</evidence>
<dbReference type="Pfam" id="PF09107">
    <property type="entry name" value="WHD_3rd_SelB"/>
    <property type="match status" value="1"/>
</dbReference>
<reference evidence="10 11" key="1">
    <citation type="submission" date="2019-01" db="EMBL/GenBank/DDBJ databases">
        <authorList>
            <person name="Chen W.-M."/>
        </authorList>
    </citation>
    <scope>NUCLEOTIDE SEQUENCE [LARGE SCALE GENOMIC DNA]</scope>
    <source>
        <strain evidence="10 11">TER-1</strain>
    </source>
</reference>
<evidence type="ECO:0000259" key="9">
    <source>
        <dbReference type="PROSITE" id="PS51722"/>
    </source>
</evidence>
<comment type="function">
    <text evidence="7">Translation factor necessary for the incorporation of selenocysteine into proteins. It probably replaces EF-Tu for the insertion of selenocysteine directed by the UGA codon. SelB binds GTP and GDP.</text>
</comment>
<sequence length="645" mass="68423">MGNETSLRSEGAGTRSLLVGVIGHVDHGKTALVRALTGTETDRLKEEQERGVSIVPGFALLPVPGGEIDLVDLPGHERFVRAMVSGATGMRAVLLAVDVREGVRPQTVEHLEIARLIGVRRGVVALTKCDLVAPDAARERAAEVAALVAAAGFDEVAVVETSVLRDQGLDDLRTRLAALLDGAGSPDDGYPYLPIDRVFTRPGFGTVVTGTLRRGPLAVGDSLVVAPTELKAAVRSLQIHGRAVQAAEPGRRTAVALRGVELSDLKRGQALAPAGLLVPSDWLDVELSAARNAPSPLAGGARLRLLVGTTEAEVRLRLLDRDELAPGETALAQLHCAEPVAVPARDPFILRLDSPSLTVGGGRVLDPASHRRKRHDPRLLADLRAIAAGRPADTLLIRLRQAGGAGAGLPDLARLVGIAPDRVRRRLTELGAREAGGRFVGPEAFAAMRGRALQVLASYHRDRPIEHGLALPRLAPLLRTDDAVAEAVLRDLVAAGEVAQDQTVFRLADFDPARNASEVVEVLEALFRRGGLTPPDEAEAVGRDTRRAEAMAYLVRAGILIRALDRVQRRTIVFHRDAVEQAKATLADAFAGSPGFLAREAGAVLGISRKFSIPLLEHLDAARFTRRTGDTRVLVEAGPGAANPS</sequence>
<proteinExistence type="predicted"/>
<dbReference type="SUPFAM" id="SSF46785">
    <property type="entry name" value="Winged helix' DNA-binding domain"/>
    <property type="match status" value="2"/>
</dbReference>
<comment type="subcellular location">
    <subcellularLocation>
        <location evidence="1">Cytoplasm</location>
    </subcellularLocation>
</comment>
<dbReference type="GO" id="GO:0004020">
    <property type="term" value="F:adenylylsulfate kinase activity"/>
    <property type="evidence" value="ECO:0007669"/>
    <property type="project" value="UniProtKB-EC"/>
</dbReference>
<name>A0A3S2VY10_9HYPH</name>
<dbReference type="Proteomes" id="UP000286997">
    <property type="component" value="Unassembled WGS sequence"/>
</dbReference>
<evidence type="ECO:0000256" key="7">
    <source>
        <dbReference type="ARBA" id="ARBA00025526"/>
    </source>
</evidence>
<dbReference type="GO" id="GO:0001514">
    <property type="term" value="P:selenocysteine incorporation"/>
    <property type="evidence" value="ECO:0007669"/>
    <property type="project" value="InterPro"/>
</dbReference>
<dbReference type="CDD" id="cd15491">
    <property type="entry name" value="selB_III"/>
    <property type="match status" value="1"/>
</dbReference>
<keyword evidence="11" id="KW-1185">Reference proteome</keyword>
<evidence type="ECO:0000256" key="3">
    <source>
        <dbReference type="ARBA" id="ARBA00022490"/>
    </source>
</evidence>
<dbReference type="OrthoDB" id="9803139at2"/>
<dbReference type="GO" id="GO:0003924">
    <property type="term" value="F:GTPase activity"/>
    <property type="evidence" value="ECO:0007669"/>
    <property type="project" value="InterPro"/>
</dbReference>
<dbReference type="Pfam" id="PF00009">
    <property type="entry name" value="GTP_EFTU"/>
    <property type="match status" value="1"/>
</dbReference>
<dbReference type="Pfam" id="PF03144">
    <property type="entry name" value="GTP_EFTU_D2"/>
    <property type="match status" value="1"/>
</dbReference>
<dbReference type="InterPro" id="IPR036388">
    <property type="entry name" value="WH-like_DNA-bd_sf"/>
</dbReference>
<dbReference type="GO" id="GO:0003723">
    <property type="term" value="F:RNA binding"/>
    <property type="evidence" value="ECO:0007669"/>
    <property type="project" value="InterPro"/>
</dbReference>
<dbReference type="SUPFAM" id="SSF52540">
    <property type="entry name" value="P-loop containing nucleoside triphosphate hydrolases"/>
    <property type="match status" value="1"/>
</dbReference>
<gene>
    <name evidence="10" type="primary">selB</name>
    <name evidence="10" type="ORF">EOE48_05710</name>
</gene>
<dbReference type="NCBIfam" id="TIGR00475">
    <property type="entry name" value="selB"/>
    <property type="match status" value="1"/>
</dbReference>
<evidence type="ECO:0000256" key="5">
    <source>
        <dbReference type="ARBA" id="ARBA00022917"/>
    </source>
</evidence>
<dbReference type="InterPro" id="IPR000795">
    <property type="entry name" value="T_Tr_GTP-bd_dom"/>
</dbReference>
<dbReference type="Pfam" id="PF25461">
    <property type="entry name" value="Beta-barrel_SelB"/>
    <property type="match status" value="1"/>
</dbReference>
<dbReference type="EMBL" id="SACP01000004">
    <property type="protein sequence ID" value="RVU20314.1"/>
    <property type="molecule type" value="Genomic_DNA"/>
</dbReference>
<dbReference type="GO" id="GO:0005525">
    <property type="term" value="F:GTP binding"/>
    <property type="evidence" value="ECO:0007669"/>
    <property type="project" value="UniProtKB-KW"/>
</dbReference>
<dbReference type="InterPro" id="IPR015191">
    <property type="entry name" value="SelB_WHD4"/>
</dbReference>
<dbReference type="PANTHER" id="PTHR43721">
    <property type="entry name" value="ELONGATION FACTOR TU-RELATED"/>
    <property type="match status" value="1"/>
</dbReference>
<evidence type="ECO:0000256" key="8">
    <source>
        <dbReference type="ARBA" id="ARBA00031615"/>
    </source>
</evidence>
<dbReference type="Pfam" id="PF09106">
    <property type="entry name" value="WHD_2nd_SelB"/>
    <property type="match status" value="1"/>
</dbReference>
<keyword evidence="6" id="KW-0342">GTP-binding</keyword>
<dbReference type="InterPro" id="IPR009000">
    <property type="entry name" value="Transl_B-barrel_sf"/>
</dbReference>
<keyword evidence="4" id="KW-0547">Nucleotide-binding</keyword>
<dbReference type="InterPro" id="IPR004161">
    <property type="entry name" value="EFTu-like_2"/>
</dbReference>
<dbReference type="PROSITE" id="PS51722">
    <property type="entry name" value="G_TR_2"/>
    <property type="match status" value="1"/>
</dbReference>
<dbReference type="AlphaFoldDB" id="A0A3S2VY10"/>
<dbReference type="Gene3D" id="3.40.50.300">
    <property type="entry name" value="P-loop containing nucleotide triphosphate hydrolases"/>
    <property type="match status" value="1"/>
</dbReference>
<evidence type="ECO:0000256" key="1">
    <source>
        <dbReference type="ARBA" id="ARBA00004496"/>
    </source>
</evidence>
<keyword evidence="5" id="KW-0648">Protein biosynthesis</keyword>
<evidence type="ECO:0000313" key="11">
    <source>
        <dbReference type="Proteomes" id="UP000286997"/>
    </source>
</evidence>
<dbReference type="PANTHER" id="PTHR43721:SF22">
    <property type="entry name" value="ELONGATION FACTOR TU, MITOCHONDRIAL"/>
    <property type="match status" value="1"/>
</dbReference>
<dbReference type="Gene3D" id="1.10.10.2770">
    <property type="match status" value="1"/>
</dbReference>
<evidence type="ECO:0000256" key="4">
    <source>
        <dbReference type="ARBA" id="ARBA00022741"/>
    </source>
</evidence>